<feature type="compositionally biased region" description="Gly residues" evidence="6">
    <location>
        <begin position="50"/>
        <end position="61"/>
    </location>
</feature>
<keyword evidence="4 5" id="KW-0963">Cytoplasm</keyword>
<dbReference type="InterPro" id="IPR053924">
    <property type="entry name" value="RecX_HTH_2nd"/>
</dbReference>
<feature type="domain" description="RecX third three-helical" evidence="8">
    <location>
        <begin position="198"/>
        <end position="245"/>
    </location>
</feature>
<sequence length="253" mass="27167">MAGGRSSSEWSDARQPRGRRPGDPDPGGERSTDRHSTDHPSTDHPSHGEQPGGQQPGGQQPGGHLPSGQLPGGQLPGGQLPSGQLPSGQLPSGATDPDADPAAVARSIVVRKLTAQDRTRHELATALAGKNVPREVAEEVLDRFEEIGLVDDESFARRWVESRQVRRHRSRTMLRRELAGKGVDRAVVEEALARVSTEDESAAARAYVEKVAGSMSGLDPAVRRRRLADRLARRGFGAETIGRILKDTDDLGL</sequence>
<evidence type="ECO:0000256" key="6">
    <source>
        <dbReference type="SAM" id="MobiDB-lite"/>
    </source>
</evidence>
<proteinExistence type="inferred from homology"/>
<dbReference type="Pfam" id="PF21981">
    <property type="entry name" value="RecX_HTH3"/>
    <property type="match status" value="1"/>
</dbReference>
<evidence type="ECO:0000256" key="5">
    <source>
        <dbReference type="HAMAP-Rule" id="MF_01114"/>
    </source>
</evidence>
<accession>A0ABP7AXW0</accession>
<organism evidence="10 11">
    <name type="scientific">Microlunatus ginsengisoli</name>
    <dbReference type="NCBI Taxonomy" id="363863"/>
    <lineage>
        <taxon>Bacteria</taxon>
        <taxon>Bacillati</taxon>
        <taxon>Actinomycetota</taxon>
        <taxon>Actinomycetes</taxon>
        <taxon>Propionibacteriales</taxon>
        <taxon>Propionibacteriaceae</taxon>
        <taxon>Microlunatus</taxon>
    </lineage>
</organism>
<dbReference type="Gene3D" id="1.10.10.10">
    <property type="entry name" value="Winged helix-like DNA-binding domain superfamily/Winged helix DNA-binding domain"/>
    <property type="match status" value="2"/>
</dbReference>
<keyword evidence="11" id="KW-1185">Reference proteome</keyword>
<feature type="compositionally biased region" description="Polar residues" evidence="6">
    <location>
        <begin position="1"/>
        <end position="10"/>
    </location>
</feature>
<gene>
    <name evidence="5" type="primary">recX</name>
    <name evidence="10" type="ORF">GCM10022236_51320</name>
</gene>
<dbReference type="Proteomes" id="UP001501490">
    <property type="component" value="Unassembled WGS sequence"/>
</dbReference>
<dbReference type="InterPro" id="IPR003783">
    <property type="entry name" value="Regulatory_RecX"/>
</dbReference>
<feature type="domain" description="RecX second three-helical" evidence="7">
    <location>
        <begin position="151"/>
        <end position="192"/>
    </location>
</feature>
<comment type="caution">
    <text evidence="10">The sequence shown here is derived from an EMBL/GenBank/DDBJ whole genome shotgun (WGS) entry which is preliminary data.</text>
</comment>
<feature type="domain" description="RecX first three-helical" evidence="9">
    <location>
        <begin position="105"/>
        <end position="143"/>
    </location>
</feature>
<dbReference type="InterPro" id="IPR036388">
    <property type="entry name" value="WH-like_DNA-bd_sf"/>
</dbReference>
<feature type="compositionally biased region" description="Low complexity" evidence="6">
    <location>
        <begin position="77"/>
        <end position="93"/>
    </location>
</feature>
<evidence type="ECO:0000256" key="4">
    <source>
        <dbReference type="ARBA" id="ARBA00022490"/>
    </source>
</evidence>
<evidence type="ECO:0000256" key="2">
    <source>
        <dbReference type="ARBA" id="ARBA00009695"/>
    </source>
</evidence>
<evidence type="ECO:0000313" key="11">
    <source>
        <dbReference type="Proteomes" id="UP001501490"/>
    </source>
</evidence>
<feature type="region of interest" description="Disordered" evidence="6">
    <location>
        <begin position="1"/>
        <end position="100"/>
    </location>
</feature>
<comment type="similarity">
    <text evidence="2 5">Belongs to the RecX family.</text>
</comment>
<dbReference type="PANTHER" id="PTHR33602:SF1">
    <property type="entry name" value="REGULATORY PROTEIN RECX FAMILY PROTEIN"/>
    <property type="match status" value="1"/>
</dbReference>
<comment type="subcellular location">
    <subcellularLocation>
        <location evidence="1 5">Cytoplasm</location>
    </subcellularLocation>
</comment>
<comment type="function">
    <text evidence="5">Modulates RecA activity.</text>
</comment>
<evidence type="ECO:0000313" key="10">
    <source>
        <dbReference type="EMBL" id="GAA3642391.1"/>
    </source>
</evidence>
<dbReference type="RefSeq" id="WP_344809970.1">
    <property type="nucleotide sequence ID" value="NZ_BAABAB010000052.1"/>
</dbReference>
<dbReference type="Pfam" id="PF21982">
    <property type="entry name" value="RecX_HTH1"/>
    <property type="match status" value="1"/>
</dbReference>
<evidence type="ECO:0000256" key="3">
    <source>
        <dbReference type="ARBA" id="ARBA00018111"/>
    </source>
</evidence>
<dbReference type="HAMAP" id="MF_01114">
    <property type="entry name" value="RecX"/>
    <property type="match status" value="1"/>
</dbReference>
<dbReference type="Pfam" id="PF02631">
    <property type="entry name" value="RecX_HTH2"/>
    <property type="match status" value="1"/>
</dbReference>
<dbReference type="InterPro" id="IPR053925">
    <property type="entry name" value="RecX_HTH_3rd"/>
</dbReference>
<evidence type="ECO:0000259" key="9">
    <source>
        <dbReference type="Pfam" id="PF21982"/>
    </source>
</evidence>
<evidence type="ECO:0000259" key="8">
    <source>
        <dbReference type="Pfam" id="PF21981"/>
    </source>
</evidence>
<dbReference type="InterPro" id="IPR053926">
    <property type="entry name" value="RecX_HTH_1st"/>
</dbReference>
<dbReference type="EMBL" id="BAABAB010000052">
    <property type="protein sequence ID" value="GAA3642391.1"/>
    <property type="molecule type" value="Genomic_DNA"/>
</dbReference>
<evidence type="ECO:0000256" key="1">
    <source>
        <dbReference type="ARBA" id="ARBA00004496"/>
    </source>
</evidence>
<name>A0ABP7AXW0_9ACTN</name>
<dbReference type="PANTHER" id="PTHR33602">
    <property type="entry name" value="REGULATORY PROTEIN RECX FAMILY PROTEIN"/>
    <property type="match status" value="1"/>
</dbReference>
<protein>
    <recommendedName>
        <fullName evidence="3 5">Regulatory protein RecX</fullName>
    </recommendedName>
</protein>
<evidence type="ECO:0000259" key="7">
    <source>
        <dbReference type="Pfam" id="PF02631"/>
    </source>
</evidence>
<reference evidence="11" key="1">
    <citation type="journal article" date="2019" name="Int. J. Syst. Evol. Microbiol.">
        <title>The Global Catalogue of Microorganisms (GCM) 10K type strain sequencing project: providing services to taxonomists for standard genome sequencing and annotation.</title>
        <authorList>
            <consortium name="The Broad Institute Genomics Platform"/>
            <consortium name="The Broad Institute Genome Sequencing Center for Infectious Disease"/>
            <person name="Wu L."/>
            <person name="Ma J."/>
        </authorList>
    </citation>
    <scope>NUCLEOTIDE SEQUENCE [LARGE SCALE GENOMIC DNA]</scope>
    <source>
        <strain evidence="11">JCM 16929</strain>
    </source>
</reference>
<feature type="compositionally biased region" description="Basic and acidic residues" evidence="6">
    <location>
        <begin position="11"/>
        <end position="47"/>
    </location>
</feature>